<evidence type="ECO:0000313" key="5">
    <source>
        <dbReference type="EMBL" id="MCV2402683.1"/>
    </source>
</evidence>
<name>A0ABT2YS08_9GAMM</name>
<dbReference type="SUPFAM" id="SSF55073">
    <property type="entry name" value="Nucleotide cyclase"/>
    <property type="match status" value="1"/>
</dbReference>
<dbReference type="SMART" id="SM00267">
    <property type="entry name" value="GGDEF"/>
    <property type="match status" value="1"/>
</dbReference>
<organism evidence="5 6">
    <name type="scientific">Marinomonas sargassi</name>
    <dbReference type="NCBI Taxonomy" id="2984494"/>
    <lineage>
        <taxon>Bacteria</taxon>
        <taxon>Pseudomonadati</taxon>
        <taxon>Pseudomonadota</taxon>
        <taxon>Gammaproteobacteria</taxon>
        <taxon>Oceanospirillales</taxon>
        <taxon>Oceanospirillaceae</taxon>
        <taxon>Marinomonas</taxon>
    </lineage>
</organism>
<reference evidence="5 6" key="1">
    <citation type="submission" date="2022-10" db="EMBL/GenBank/DDBJ databases">
        <title>Marinomonas transparenta sp. nov. and Marinomonas sargassi sp. nov., isolated from marine alga (Sargassum natans (L.) Gaillon).</title>
        <authorList>
            <person name="Wang Y."/>
        </authorList>
    </citation>
    <scope>NUCLEOTIDE SEQUENCE [LARGE SCALE GENOMIC DNA]</scope>
    <source>
        <strain evidence="5 6">C2222</strain>
    </source>
</reference>
<dbReference type="Proteomes" id="UP001209713">
    <property type="component" value="Unassembled WGS sequence"/>
</dbReference>
<keyword evidence="6" id="KW-1185">Reference proteome</keyword>
<dbReference type="NCBIfam" id="TIGR00254">
    <property type="entry name" value="GGDEF"/>
    <property type="match status" value="1"/>
</dbReference>
<feature type="domain" description="GGDEF" evidence="4">
    <location>
        <begin position="229"/>
        <end position="363"/>
    </location>
</feature>
<gene>
    <name evidence="5" type="ORF">OFY17_07285</name>
</gene>
<dbReference type="Gene3D" id="3.30.70.270">
    <property type="match status" value="1"/>
</dbReference>
<keyword evidence="3" id="KW-0472">Membrane</keyword>
<dbReference type="InterPro" id="IPR000160">
    <property type="entry name" value="GGDEF_dom"/>
</dbReference>
<dbReference type="EC" id="2.7.7.65" evidence="1"/>
<feature type="transmembrane region" description="Helical" evidence="3">
    <location>
        <begin position="58"/>
        <end position="76"/>
    </location>
</feature>
<comment type="catalytic activity">
    <reaction evidence="2">
        <text>2 GTP = 3',3'-c-di-GMP + 2 diphosphate</text>
        <dbReference type="Rhea" id="RHEA:24898"/>
        <dbReference type="ChEBI" id="CHEBI:33019"/>
        <dbReference type="ChEBI" id="CHEBI:37565"/>
        <dbReference type="ChEBI" id="CHEBI:58805"/>
        <dbReference type="EC" id="2.7.7.65"/>
    </reaction>
</comment>
<dbReference type="EMBL" id="JAOVZB010000003">
    <property type="protein sequence ID" value="MCV2402683.1"/>
    <property type="molecule type" value="Genomic_DNA"/>
</dbReference>
<feature type="transmembrane region" description="Helical" evidence="3">
    <location>
        <begin position="96"/>
        <end position="125"/>
    </location>
</feature>
<dbReference type="InterPro" id="IPR050469">
    <property type="entry name" value="Diguanylate_Cyclase"/>
</dbReference>
<dbReference type="CDD" id="cd01949">
    <property type="entry name" value="GGDEF"/>
    <property type="match status" value="1"/>
</dbReference>
<dbReference type="InterPro" id="IPR029787">
    <property type="entry name" value="Nucleotide_cyclase"/>
</dbReference>
<sequence length="366" mass="41641">MYFPIQKTLEKYLNIGFAKGDTGNDLNQKHVVNFSYLLFFASCLVLLLFFSFISQPILAVFCFIWMLMGGVAWRYCYKGEFTRAQITFPILKSSKVLILCLFFFGEETGFHWLFANIIVYAVVVFRGDQKVIKYGILFSSSLGFLVCEFFSQSSLALTEVGKSLCIFFVFFKLTFHFTTVITLVMSRLNAVNLYLRNLAEKDELTGLYNRRKVLAEAQNIFEASVLNSTPCIFAIIDLDYFKKVNDTYGHDAGDLVLAKAASIMKSALRPQDLIGRYGGEEFIVIMRNIHIEQSVILMNKMRESIKNSQISLRDDTEISISLSIGLASMDSSTSRYEEVLVKADKALYLAKHNGRNCVYTEMDSLL</sequence>
<proteinExistence type="predicted"/>
<dbReference type="Pfam" id="PF00990">
    <property type="entry name" value="GGDEF"/>
    <property type="match status" value="1"/>
</dbReference>
<keyword evidence="3" id="KW-0812">Transmembrane</keyword>
<evidence type="ECO:0000259" key="4">
    <source>
        <dbReference type="PROSITE" id="PS50887"/>
    </source>
</evidence>
<dbReference type="PANTHER" id="PTHR45138">
    <property type="entry name" value="REGULATORY COMPONENTS OF SENSORY TRANSDUCTION SYSTEM"/>
    <property type="match status" value="1"/>
</dbReference>
<evidence type="ECO:0000313" key="6">
    <source>
        <dbReference type="Proteomes" id="UP001209713"/>
    </source>
</evidence>
<dbReference type="PROSITE" id="PS50887">
    <property type="entry name" value="GGDEF"/>
    <property type="match status" value="1"/>
</dbReference>
<protein>
    <recommendedName>
        <fullName evidence="1">diguanylate cyclase</fullName>
        <ecNumber evidence="1">2.7.7.65</ecNumber>
    </recommendedName>
</protein>
<evidence type="ECO:0000256" key="1">
    <source>
        <dbReference type="ARBA" id="ARBA00012528"/>
    </source>
</evidence>
<evidence type="ECO:0000256" key="3">
    <source>
        <dbReference type="SAM" id="Phobius"/>
    </source>
</evidence>
<evidence type="ECO:0000256" key="2">
    <source>
        <dbReference type="ARBA" id="ARBA00034247"/>
    </source>
</evidence>
<dbReference type="PANTHER" id="PTHR45138:SF9">
    <property type="entry name" value="DIGUANYLATE CYCLASE DGCM-RELATED"/>
    <property type="match status" value="1"/>
</dbReference>
<feature type="transmembrane region" description="Helical" evidence="3">
    <location>
        <begin position="163"/>
        <end position="185"/>
    </location>
</feature>
<feature type="transmembrane region" description="Helical" evidence="3">
    <location>
        <begin position="131"/>
        <end position="151"/>
    </location>
</feature>
<accession>A0ABT2YS08</accession>
<keyword evidence="3" id="KW-1133">Transmembrane helix</keyword>
<feature type="transmembrane region" description="Helical" evidence="3">
    <location>
        <begin position="34"/>
        <end position="52"/>
    </location>
</feature>
<dbReference type="RefSeq" id="WP_263530066.1">
    <property type="nucleotide sequence ID" value="NZ_JAOVZB010000003.1"/>
</dbReference>
<dbReference type="InterPro" id="IPR043128">
    <property type="entry name" value="Rev_trsase/Diguanyl_cyclase"/>
</dbReference>
<comment type="caution">
    <text evidence="5">The sequence shown here is derived from an EMBL/GenBank/DDBJ whole genome shotgun (WGS) entry which is preliminary data.</text>
</comment>